<evidence type="ECO:0000313" key="3">
    <source>
        <dbReference type="Proteomes" id="UP000250043"/>
    </source>
</evidence>
<dbReference type="Proteomes" id="UP000250043">
    <property type="component" value="Unassembled WGS sequence"/>
</dbReference>
<accession>A0A8E2B063</accession>
<protein>
    <recommendedName>
        <fullName evidence="4">Secreted protein</fullName>
    </recommendedName>
</protein>
<evidence type="ECO:0008006" key="4">
    <source>
        <dbReference type="Google" id="ProtNLM"/>
    </source>
</evidence>
<evidence type="ECO:0000313" key="2">
    <source>
        <dbReference type="EMBL" id="OCH88725.1"/>
    </source>
</evidence>
<evidence type="ECO:0000256" key="1">
    <source>
        <dbReference type="SAM" id="SignalP"/>
    </source>
</evidence>
<gene>
    <name evidence="2" type="ORF">OBBRIDRAFT_844655</name>
</gene>
<keyword evidence="1" id="KW-0732">Signal</keyword>
<proteinExistence type="predicted"/>
<keyword evidence="3" id="KW-1185">Reference proteome</keyword>
<feature type="chain" id="PRO_5034676833" description="Secreted protein" evidence="1">
    <location>
        <begin position="25"/>
        <end position="86"/>
    </location>
</feature>
<sequence length="86" mass="9687">MWGWKFSSVTVLFHLNRWLNFAWALTSVAENLGPLATFSVSEDTCAAQRDRPYSLGQIEIIALTLYKCSPLFVCTRSARDPGCYPP</sequence>
<feature type="signal peptide" evidence="1">
    <location>
        <begin position="1"/>
        <end position="24"/>
    </location>
</feature>
<dbReference type="EMBL" id="KV722445">
    <property type="protein sequence ID" value="OCH88725.1"/>
    <property type="molecule type" value="Genomic_DNA"/>
</dbReference>
<dbReference type="OrthoDB" id="2804045at2759"/>
<reference evidence="2 3" key="1">
    <citation type="submission" date="2016-07" db="EMBL/GenBank/DDBJ databases">
        <title>Draft genome of the white-rot fungus Obba rivulosa 3A-2.</title>
        <authorList>
            <consortium name="DOE Joint Genome Institute"/>
            <person name="Miettinen O."/>
            <person name="Riley R."/>
            <person name="Acob R."/>
            <person name="Barry K."/>
            <person name="Cullen D."/>
            <person name="De Vries R."/>
            <person name="Hainaut M."/>
            <person name="Hatakka A."/>
            <person name="Henrissat B."/>
            <person name="Hilden K."/>
            <person name="Kuo R."/>
            <person name="Labutti K."/>
            <person name="Lipzen A."/>
            <person name="Makela M.R."/>
            <person name="Sandor L."/>
            <person name="Spatafora J.W."/>
            <person name="Grigoriev I.V."/>
            <person name="Hibbett D.S."/>
        </authorList>
    </citation>
    <scope>NUCLEOTIDE SEQUENCE [LARGE SCALE GENOMIC DNA]</scope>
    <source>
        <strain evidence="2 3">3A-2</strain>
    </source>
</reference>
<organism evidence="2 3">
    <name type="scientific">Obba rivulosa</name>
    <dbReference type="NCBI Taxonomy" id="1052685"/>
    <lineage>
        <taxon>Eukaryota</taxon>
        <taxon>Fungi</taxon>
        <taxon>Dikarya</taxon>
        <taxon>Basidiomycota</taxon>
        <taxon>Agaricomycotina</taxon>
        <taxon>Agaricomycetes</taxon>
        <taxon>Polyporales</taxon>
        <taxon>Gelatoporiaceae</taxon>
        <taxon>Obba</taxon>
    </lineage>
</organism>
<dbReference type="AlphaFoldDB" id="A0A8E2B063"/>
<name>A0A8E2B063_9APHY</name>